<feature type="transmembrane region" description="Helical" evidence="1">
    <location>
        <begin position="21"/>
        <end position="47"/>
    </location>
</feature>
<gene>
    <name evidence="2" type="ORF">SAMN04515672_2165</name>
</gene>
<keyword evidence="3" id="KW-1185">Reference proteome</keyword>
<name>A0A1G8YJC0_9EURY</name>
<proteinExistence type="predicted"/>
<dbReference type="OrthoDB" id="170096at2157"/>
<sequence length="101" mass="11411">MSSRKFSESPRETFRWLIGEGVIIAGVFLFWTGVMLAIRIGLSFLQVILEMFGIQAFFVESLHQSSILWQIVLLVTGATVALYILVQAGTILIDRYQQSEI</sequence>
<dbReference type="EMBL" id="FNFE01000002">
    <property type="protein sequence ID" value="SDK02200.1"/>
    <property type="molecule type" value="Genomic_DNA"/>
</dbReference>
<dbReference type="AlphaFoldDB" id="A0A1G8YJC0"/>
<evidence type="ECO:0000313" key="3">
    <source>
        <dbReference type="Proteomes" id="UP000198882"/>
    </source>
</evidence>
<reference evidence="3" key="1">
    <citation type="submission" date="2016-10" db="EMBL/GenBank/DDBJ databases">
        <authorList>
            <person name="Varghese N."/>
            <person name="Submissions S."/>
        </authorList>
    </citation>
    <scope>NUCLEOTIDE SEQUENCE [LARGE SCALE GENOMIC DNA]</scope>
    <source>
        <strain evidence="3">B4,CECT 8067,JCM 17497</strain>
    </source>
</reference>
<dbReference type="RefSeq" id="WP_139171289.1">
    <property type="nucleotide sequence ID" value="NZ_FNFE01000002.1"/>
</dbReference>
<evidence type="ECO:0000256" key="1">
    <source>
        <dbReference type="SAM" id="Phobius"/>
    </source>
</evidence>
<keyword evidence="1" id="KW-1133">Transmembrane helix</keyword>
<evidence type="ECO:0000313" key="2">
    <source>
        <dbReference type="EMBL" id="SDK02200.1"/>
    </source>
</evidence>
<feature type="transmembrane region" description="Helical" evidence="1">
    <location>
        <begin position="67"/>
        <end position="86"/>
    </location>
</feature>
<accession>A0A1G8YJC0</accession>
<organism evidence="2 3">
    <name type="scientific">Natronorubrum texcoconense</name>
    <dbReference type="NCBI Taxonomy" id="1095776"/>
    <lineage>
        <taxon>Archaea</taxon>
        <taxon>Methanobacteriati</taxon>
        <taxon>Methanobacteriota</taxon>
        <taxon>Stenosarchaea group</taxon>
        <taxon>Halobacteria</taxon>
        <taxon>Halobacteriales</taxon>
        <taxon>Natrialbaceae</taxon>
        <taxon>Natronorubrum</taxon>
    </lineage>
</organism>
<evidence type="ECO:0008006" key="4">
    <source>
        <dbReference type="Google" id="ProtNLM"/>
    </source>
</evidence>
<protein>
    <recommendedName>
        <fullName evidence="4">Solute:sodium symporter small subunit</fullName>
    </recommendedName>
</protein>
<dbReference type="Proteomes" id="UP000198882">
    <property type="component" value="Unassembled WGS sequence"/>
</dbReference>
<keyword evidence="1" id="KW-0472">Membrane</keyword>
<keyword evidence="1" id="KW-0812">Transmembrane</keyword>